<evidence type="ECO:0000313" key="11">
    <source>
        <dbReference type="Proteomes" id="UP000593601"/>
    </source>
</evidence>
<dbReference type="Pfam" id="PF01643">
    <property type="entry name" value="Acyl-ACP_TE"/>
    <property type="match status" value="1"/>
</dbReference>
<dbReference type="Proteomes" id="UP000593601">
    <property type="component" value="Chromosome"/>
</dbReference>
<dbReference type="AlphaFoldDB" id="A0A7M2RH18"/>
<evidence type="ECO:0000256" key="5">
    <source>
        <dbReference type="ARBA" id="ARBA00022946"/>
    </source>
</evidence>
<evidence type="ECO:0000256" key="1">
    <source>
        <dbReference type="ARBA" id="ARBA00006500"/>
    </source>
</evidence>
<evidence type="ECO:0000259" key="9">
    <source>
        <dbReference type="Pfam" id="PF20791"/>
    </source>
</evidence>
<keyword evidence="4" id="KW-0276">Fatty acid metabolism</keyword>
<name>A0A7M2RH18_9FIRM</name>
<dbReference type="InterPro" id="IPR002864">
    <property type="entry name" value="Acyl-ACP_thioesterase_NHD"/>
</dbReference>
<dbReference type="GO" id="GO:0016297">
    <property type="term" value="F:fatty acyl-[ACP] hydrolase activity"/>
    <property type="evidence" value="ECO:0007669"/>
    <property type="project" value="InterPro"/>
</dbReference>
<feature type="domain" description="Acyl-ACP thioesterase-like C-terminal" evidence="9">
    <location>
        <begin position="154"/>
        <end position="205"/>
    </location>
</feature>
<comment type="similarity">
    <text evidence="1">Belongs to the acyl-ACP thioesterase family.</text>
</comment>
<evidence type="ECO:0000256" key="7">
    <source>
        <dbReference type="ARBA" id="ARBA00023160"/>
    </source>
</evidence>
<dbReference type="PANTHER" id="PTHR31727">
    <property type="entry name" value="OLEOYL-ACYL CARRIER PROTEIN THIOESTERASE 1, CHLOROPLASTIC"/>
    <property type="match status" value="1"/>
</dbReference>
<dbReference type="SUPFAM" id="SSF54637">
    <property type="entry name" value="Thioesterase/thiol ester dehydrase-isomerase"/>
    <property type="match status" value="2"/>
</dbReference>
<proteinExistence type="inferred from homology"/>
<evidence type="ECO:0000259" key="8">
    <source>
        <dbReference type="Pfam" id="PF01643"/>
    </source>
</evidence>
<dbReference type="PANTHER" id="PTHR31727:SF6">
    <property type="entry name" value="OLEOYL-ACYL CARRIER PROTEIN THIOESTERASE 1, CHLOROPLASTIC"/>
    <property type="match status" value="1"/>
</dbReference>
<dbReference type="GO" id="GO:0000036">
    <property type="term" value="F:acyl carrier activity"/>
    <property type="evidence" value="ECO:0007669"/>
    <property type="project" value="TreeGrafter"/>
</dbReference>
<keyword evidence="7" id="KW-0275">Fatty acid biosynthesis</keyword>
<evidence type="ECO:0000256" key="6">
    <source>
        <dbReference type="ARBA" id="ARBA00023098"/>
    </source>
</evidence>
<gene>
    <name evidence="10" type="ORF">INP51_15400</name>
</gene>
<keyword evidence="11" id="KW-1185">Reference proteome</keyword>
<keyword evidence="3" id="KW-0378">Hydrolase</keyword>
<dbReference type="Gene3D" id="3.10.129.10">
    <property type="entry name" value="Hotdog Thioesterase"/>
    <property type="match status" value="1"/>
</dbReference>
<evidence type="ECO:0000256" key="4">
    <source>
        <dbReference type="ARBA" id="ARBA00022832"/>
    </source>
</evidence>
<evidence type="ECO:0000313" key="10">
    <source>
        <dbReference type="EMBL" id="QOV19304.1"/>
    </source>
</evidence>
<protein>
    <submittedName>
        <fullName evidence="10">Acyl-[acyl-carrier-protein] thioesterase</fullName>
    </submittedName>
</protein>
<sequence length="236" mass="27527">MRYSFTSRIRYSEIGENKKLTLPALVNYFQDCSNFQSEEAGIGIDWLTRHKKLWVLAAWQIHINRYPDMGEDTVISTWAYGFKAFRGLRNFTMESKDGELLAYANSDWAYIDIETGRPERVTQEVVDQYGLSEPIQADFGSRKIVVPKENGRRFEAFPVMEYHLDTNHHMNNGQYIQLAEGYLPTGFEVKKMRAEYKQQAFPGDVMKPELYDIPDGYVIVFNNKDDKPYFVAELKK</sequence>
<evidence type="ECO:0000256" key="2">
    <source>
        <dbReference type="ARBA" id="ARBA00022516"/>
    </source>
</evidence>
<keyword evidence="2" id="KW-0444">Lipid biosynthesis</keyword>
<dbReference type="InterPro" id="IPR049427">
    <property type="entry name" value="Acyl-ACP_TE_C"/>
</dbReference>
<dbReference type="EMBL" id="CP063304">
    <property type="protein sequence ID" value="QOV19304.1"/>
    <property type="molecule type" value="Genomic_DNA"/>
</dbReference>
<evidence type="ECO:0000256" key="3">
    <source>
        <dbReference type="ARBA" id="ARBA00022801"/>
    </source>
</evidence>
<keyword evidence="5" id="KW-0809">Transit peptide</keyword>
<dbReference type="RefSeq" id="WP_193735624.1">
    <property type="nucleotide sequence ID" value="NZ_CP063304.1"/>
</dbReference>
<dbReference type="Pfam" id="PF20791">
    <property type="entry name" value="Acyl-ACP_TE_C"/>
    <property type="match status" value="1"/>
</dbReference>
<feature type="domain" description="Acyl-ACP thioesterase N-terminal hotdog" evidence="8">
    <location>
        <begin position="8"/>
        <end position="129"/>
    </location>
</feature>
<organism evidence="10 11">
    <name type="scientific">Blautia liquoris</name>
    <dbReference type="NCBI Taxonomy" id="2779518"/>
    <lineage>
        <taxon>Bacteria</taxon>
        <taxon>Bacillati</taxon>
        <taxon>Bacillota</taxon>
        <taxon>Clostridia</taxon>
        <taxon>Lachnospirales</taxon>
        <taxon>Lachnospiraceae</taxon>
        <taxon>Blautia</taxon>
    </lineage>
</organism>
<dbReference type="InterPro" id="IPR029069">
    <property type="entry name" value="HotDog_dom_sf"/>
</dbReference>
<dbReference type="CDD" id="cd00586">
    <property type="entry name" value="4HBT"/>
    <property type="match status" value="1"/>
</dbReference>
<reference evidence="10 11" key="1">
    <citation type="submission" date="2020-10" db="EMBL/GenBank/DDBJ databases">
        <title>Blautia liquoris sp.nov., isolated from the mud in a fermentation cellar used for the production of Chinese strong-flavoured liquor.</title>
        <authorList>
            <person name="Lu L."/>
        </authorList>
    </citation>
    <scope>NUCLEOTIDE SEQUENCE [LARGE SCALE GENOMIC DNA]</scope>
    <source>
        <strain evidence="10 11">LZLJ-3</strain>
    </source>
</reference>
<keyword evidence="6" id="KW-0443">Lipid metabolism</keyword>
<dbReference type="KEGG" id="bliq:INP51_15400"/>
<dbReference type="InterPro" id="IPR045023">
    <property type="entry name" value="FATA/B"/>
</dbReference>
<accession>A0A7M2RH18</accession>